<comment type="caution">
    <text evidence="1">The sequence shown here is derived from an EMBL/GenBank/DDBJ whole genome shotgun (WGS) entry which is preliminary data.</text>
</comment>
<accession>A0A4R2L1S4</accession>
<evidence type="ECO:0000313" key="2">
    <source>
        <dbReference type="Proteomes" id="UP000294919"/>
    </source>
</evidence>
<dbReference type="Proteomes" id="UP000294919">
    <property type="component" value="Unassembled WGS sequence"/>
</dbReference>
<sequence length="133" mass="15015">MSENLSQGYSNYSEDFEYNNPYAHSSHPSNLLMTVQNCEATCEHMTTFLKCRKDIQSRVIQLQLLRDCADICTLTAKYIARNSGFSKCIANLCAYICEICGTECSKFPDPESQNCAQVCLHCARECRAFAMIP</sequence>
<proteinExistence type="predicted"/>
<dbReference type="EMBL" id="SLWV01000003">
    <property type="protein sequence ID" value="TCO79147.1"/>
    <property type="molecule type" value="Genomic_DNA"/>
</dbReference>
<dbReference type="PANTHER" id="PTHR37310">
    <property type="entry name" value="CYTOPLASMIC PROTEIN-RELATED"/>
    <property type="match status" value="1"/>
</dbReference>
<dbReference type="RefSeq" id="WP_207669617.1">
    <property type="nucleotide sequence ID" value="NZ_SLWV01000003.1"/>
</dbReference>
<organism evidence="1 2">
    <name type="scientific">Marinisporobacter balticus</name>
    <dbReference type="NCBI Taxonomy" id="2018667"/>
    <lineage>
        <taxon>Bacteria</taxon>
        <taxon>Bacillati</taxon>
        <taxon>Bacillota</taxon>
        <taxon>Clostridia</taxon>
        <taxon>Peptostreptococcales</taxon>
        <taxon>Thermotaleaceae</taxon>
        <taxon>Marinisporobacter</taxon>
    </lineage>
</organism>
<keyword evidence="2" id="KW-1185">Reference proteome</keyword>
<dbReference type="Pfam" id="PF03860">
    <property type="entry name" value="Csp"/>
    <property type="match status" value="1"/>
</dbReference>
<reference evidence="1 2" key="1">
    <citation type="submission" date="2019-03" db="EMBL/GenBank/DDBJ databases">
        <title>Genomic Encyclopedia of Type Strains, Phase IV (KMG-IV): sequencing the most valuable type-strain genomes for metagenomic binning, comparative biology and taxonomic classification.</title>
        <authorList>
            <person name="Goeker M."/>
        </authorList>
    </citation>
    <scope>NUCLEOTIDE SEQUENCE [LARGE SCALE GENOMIC DNA]</scope>
    <source>
        <strain evidence="1 2">DSM 102940</strain>
    </source>
</reference>
<dbReference type="Gene3D" id="1.20.1270.360">
    <property type="match status" value="1"/>
</dbReference>
<name>A0A4R2L1S4_9FIRM</name>
<gene>
    <name evidence="1" type="ORF">EV214_103199</name>
</gene>
<dbReference type="InterPro" id="IPR005560">
    <property type="entry name" value="Csp_YhjQ"/>
</dbReference>
<evidence type="ECO:0000313" key="1">
    <source>
        <dbReference type="EMBL" id="TCO79147.1"/>
    </source>
</evidence>
<dbReference type="PANTHER" id="PTHR37310:SF1">
    <property type="entry name" value="CYTOPLASMIC PROTEIN"/>
    <property type="match status" value="1"/>
</dbReference>
<dbReference type="AlphaFoldDB" id="A0A4R2L1S4"/>
<dbReference type="InterPro" id="IPR044543">
    <property type="entry name" value="YHJQ-like"/>
</dbReference>
<evidence type="ECO:0008006" key="3">
    <source>
        <dbReference type="Google" id="ProtNLM"/>
    </source>
</evidence>
<protein>
    <recommendedName>
        <fullName evidence="3">Ferredoxin</fullName>
    </recommendedName>
</protein>
<dbReference type="CDD" id="cd08026">
    <property type="entry name" value="DUF326"/>
    <property type="match status" value="1"/>
</dbReference>